<proteinExistence type="predicted"/>
<protein>
    <recommendedName>
        <fullName evidence="2">DUF3592 domain-containing protein</fullName>
    </recommendedName>
</protein>
<evidence type="ECO:0000256" key="1">
    <source>
        <dbReference type="SAM" id="Phobius"/>
    </source>
</evidence>
<evidence type="ECO:0000313" key="3">
    <source>
        <dbReference type="EMBL" id="KKK71758.1"/>
    </source>
</evidence>
<dbReference type="InterPro" id="IPR021994">
    <property type="entry name" value="DUF3592"/>
</dbReference>
<feature type="domain" description="DUF3592" evidence="2">
    <location>
        <begin position="46"/>
        <end position="148"/>
    </location>
</feature>
<comment type="caution">
    <text evidence="3">The sequence shown here is derived from an EMBL/GenBank/DDBJ whole genome shotgun (WGS) entry which is preliminary data.</text>
</comment>
<feature type="transmembrane region" description="Helical" evidence="1">
    <location>
        <begin position="150"/>
        <end position="171"/>
    </location>
</feature>
<accession>A0A0F8XS13</accession>
<gene>
    <name evidence="3" type="ORF">LCGC14_2910720</name>
</gene>
<dbReference type="Pfam" id="PF12158">
    <property type="entry name" value="DUF3592"/>
    <property type="match status" value="1"/>
</dbReference>
<keyword evidence="1" id="KW-1133">Transmembrane helix</keyword>
<feature type="transmembrane region" description="Helical" evidence="1">
    <location>
        <begin position="12"/>
        <end position="31"/>
    </location>
</feature>
<sequence length="174" mass="20099">MELKRMQDLDIQTIAPLALIVLSALSLFWYIKSTREIRDSETWPVVEGTITKSEVRATLRMGDVKEEEGPVNYELILWYLYVVDEKEYKSHRIKIGGVQARETTVRWGRFWGSTTTYDDVVAKYPEGKTIDVHYNPNKPQQSVLELGGNVLILLIVALFFFGMAFLIFFFLSPQ</sequence>
<keyword evidence="1" id="KW-0812">Transmembrane</keyword>
<evidence type="ECO:0000259" key="2">
    <source>
        <dbReference type="Pfam" id="PF12158"/>
    </source>
</evidence>
<dbReference type="EMBL" id="LAZR01057585">
    <property type="protein sequence ID" value="KKK71758.1"/>
    <property type="molecule type" value="Genomic_DNA"/>
</dbReference>
<name>A0A0F8XS13_9ZZZZ</name>
<dbReference type="AlphaFoldDB" id="A0A0F8XS13"/>
<reference evidence="3" key="1">
    <citation type="journal article" date="2015" name="Nature">
        <title>Complex archaea that bridge the gap between prokaryotes and eukaryotes.</title>
        <authorList>
            <person name="Spang A."/>
            <person name="Saw J.H."/>
            <person name="Jorgensen S.L."/>
            <person name="Zaremba-Niedzwiedzka K."/>
            <person name="Martijn J."/>
            <person name="Lind A.E."/>
            <person name="van Eijk R."/>
            <person name="Schleper C."/>
            <person name="Guy L."/>
            <person name="Ettema T.J."/>
        </authorList>
    </citation>
    <scope>NUCLEOTIDE SEQUENCE</scope>
</reference>
<keyword evidence="1" id="KW-0472">Membrane</keyword>
<organism evidence="3">
    <name type="scientific">marine sediment metagenome</name>
    <dbReference type="NCBI Taxonomy" id="412755"/>
    <lineage>
        <taxon>unclassified sequences</taxon>
        <taxon>metagenomes</taxon>
        <taxon>ecological metagenomes</taxon>
    </lineage>
</organism>